<sequence>MASSTSIKETIGDLNRDSFVSLLSKLIGEAKYVQNNPPELIPEEDRIVKHVLDLLLPFSTTTGGGPLIINHVTYVPKRGNLIIEYPGTEPGKIVSFVGCHMDVVTANPDDWDFDPFSLSIDGDKLRGRGTTDCLGHVALVTELMRKLAEVKPKLKSTVVAVFIASEENSSIPGVGVDALAKDGLLKKLKDGPLFWIDTADKQPCIGTGGMIPWKLKAIGKLFHSGIPQKAINPLEMAMEALKEIQLRFYRDFPAHPKEQVYGFAIPSTMKPTQWTYPGGGINQIPAEGTISGDVSVKDVMQKLQEYVDDINANIENLDTRGPVSKYVLPDENLRGRLEISFGEANSGVACDLDSRGFHLLYKATEEVVGYVKPFSLTGSLPLIRDLQRLPGPFVSTMTDFPYVMNIKHDKCALHSCDRSSSRLPICAGLMATYHAKNEYCLLSDMCQGYRVFASIISQLED</sequence>
<evidence type="ECO:0000256" key="2">
    <source>
        <dbReference type="ARBA" id="ARBA00001947"/>
    </source>
</evidence>
<comment type="caution">
    <text evidence="17">The sequence shown here is derived from an EMBL/GenBank/DDBJ whole genome shotgun (WGS) entry which is preliminary data.</text>
</comment>
<dbReference type="Gene3D" id="3.40.630.10">
    <property type="entry name" value="Zn peptidases"/>
    <property type="match status" value="1"/>
</dbReference>
<dbReference type="InterPro" id="IPR011650">
    <property type="entry name" value="Peptidase_M20_dimer"/>
</dbReference>
<keyword evidence="13" id="KW-0170">Cobalt</keyword>
<evidence type="ECO:0000313" key="17">
    <source>
        <dbReference type="EMBL" id="KAK6947430.1"/>
    </source>
</evidence>
<evidence type="ECO:0000256" key="8">
    <source>
        <dbReference type="ARBA" id="ARBA00022571"/>
    </source>
</evidence>
<evidence type="ECO:0000256" key="4">
    <source>
        <dbReference type="ARBA" id="ARBA00005691"/>
    </source>
</evidence>
<dbReference type="InterPro" id="IPR036264">
    <property type="entry name" value="Bact_exopeptidase_dim_dom"/>
</dbReference>
<reference evidence="17 18" key="1">
    <citation type="submission" date="2023-12" db="EMBL/GenBank/DDBJ databases">
        <title>A high-quality genome assembly for Dillenia turbinata (Dilleniales).</title>
        <authorList>
            <person name="Chanderbali A."/>
        </authorList>
    </citation>
    <scope>NUCLEOTIDE SEQUENCE [LARGE SCALE GENOMIC DNA]</scope>
    <source>
        <strain evidence="17">LSX21</strain>
        <tissue evidence="17">Leaf</tissue>
    </source>
</reference>
<keyword evidence="9" id="KW-0028">Amino-acid biosynthesis</keyword>
<dbReference type="SUPFAM" id="SSF53187">
    <property type="entry name" value="Zn-dependent exopeptidases"/>
    <property type="match status" value="1"/>
</dbReference>
<keyword evidence="11" id="KW-0378">Hydrolase</keyword>
<evidence type="ECO:0000256" key="15">
    <source>
        <dbReference type="ARBA" id="ARBA00081906"/>
    </source>
</evidence>
<evidence type="ECO:0000256" key="10">
    <source>
        <dbReference type="ARBA" id="ARBA00022723"/>
    </source>
</evidence>
<dbReference type="EC" id="3.5.1.16" evidence="6"/>
<dbReference type="PANTHER" id="PTHR43808">
    <property type="entry name" value="ACETYLORNITHINE DEACETYLASE"/>
    <property type="match status" value="1"/>
</dbReference>
<evidence type="ECO:0000256" key="5">
    <source>
        <dbReference type="ARBA" id="ARBA00011738"/>
    </source>
</evidence>
<dbReference type="EMBL" id="JBAMMX010000001">
    <property type="protein sequence ID" value="KAK6947430.1"/>
    <property type="molecule type" value="Genomic_DNA"/>
</dbReference>
<dbReference type="Gene3D" id="3.30.70.360">
    <property type="match status" value="1"/>
</dbReference>
<dbReference type="SUPFAM" id="SSF55031">
    <property type="entry name" value="Bacterial exopeptidase dimerisation domain"/>
    <property type="match status" value="1"/>
</dbReference>
<evidence type="ECO:0000259" key="16">
    <source>
        <dbReference type="Pfam" id="PF07687"/>
    </source>
</evidence>
<evidence type="ECO:0000256" key="12">
    <source>
        <dbReference type="ARBA" id="ARBA00022833"/>
    </source>
</evidence>
<keyword evidence="8" id="KW-0055">Arginine biosynthesis</keyword>
<dbReference type="Pfam" id="PF07687">
    <property type="entry name" value="M20_dimer"/>
    <property type="match status" value="1"/>
</dbReference>
<dbReference type="InterPro" id="IPR002933">
    <property type="entry name" value="Peptidase_M20"/>
</dbReference>
<dbReference type="InterPro" id="IPR050072">
    <property type="entry name" value="Peptidase_M20A"/>
</dbReference>
<keyword evidence="10" id="KW-0479">Metal-binding</keyword>
<dbReference type="Pfam" id="PF01546">
    <property type="entry name" value="Peptidase_M20"/>
    <property type="match status" value="1"/>
</dbReference>
<dbReference type="GO" id="GO:0006526">
    <property type="term" value="P:L-arginine biosynthetic process"/>
    <property type="evidence" value="ECO:0007669"/>
    <property type="project" value="UniProtKB-KW"/>
</dbReference>
<evidence type="ECO:0000256" key="6">
    <source>
        <dbReference type="ARBA" id="ARBA00011916"/>
    </source>
</evidence>
<name>A0AAN8ZW79_9MAGN</name>
<comment type="cofactor">
    <cofactor evidence="2">
        <name>Zn(2+)</name>
        <dbReference type="ChEBI" id="CHEBI:29105"/>
    </cofactor>
</comment>
<evidence type="ECO:0000256" key="9">
    <source>
        <dbReference type="ARBA" id="ARBA00022605"/>
    </source>
</evidence>
<proteinExistence type="inferred from homology"/>
<comment type="pathway">
    <text evidence="3">Amino-acid biosynthesis; L-arginine biosynthesis; L-ornithine from N(2)-acetyl-L-ornithine (linear): step 1/1.</text>
</comment>
<evidence type="ECO:0000256" key="7">
    <source>
        <dbReference type="ARBA" id="ARBA00014177"/>
    </source>
</evidence>
<comment type="subunit">
    <text evidence="5">Homodimer.</text>
</comment>
<dbReference type="GO" id="GO:0008777">
    <property type="term" value="F:acetylornithine deacetylase activity"/>
    <property type="evidence" value="ECO:0007669"/>
    <property type="project" value="UniProtKB-EC"/>
</dbReference>
<comment type="similarity">
    <text evidence="4">Belongs to the peptidase M20A family. ArgE subfamily.</text>
</comment>
<protein>
    <recommendedName>
        <fullName evidence="7">Acetylornithine deacetylase</fullName>
        <ecNumber evidence="6">3.5.1.16</ecNumber>
    </recommendedName>
    <alternativeName>
        <fullName evidence="15">N-acetylornithinase</fullName>
    </alternativeName>
</protein>
<comment type="catalytic activity">
    <reaction evidence="14">
        <text>N(2)-acetyl-L-ornithine + H2O = L-ornithine + acetate</text>
        <dbReference type="Rhea" id="RHEA:15941"/>
        <dbReference type="ChEBI" id="CHEBI:15377"/>
        <dbReference type="ChEBI" id="CHEBI:30089"/>
        <dbReference type="ChEBI" id="CHEBI:46911"/>
        <dbReference type="ChEBI" id="CHEBI:57805"/>
        <dbReference type="EC" id="3.5.1.16"/>
    </reaction>
</comment>
<dbReference type="Proteomes" id="UP001370490">
    <property type="component" value="Unassembled WGS sequence"/>
</dbReference>
<accession>A0AAN8ZW79</accession>
<evidence type="ECO:0000256" key="14">
    <source>
        <dbReference type="ARBA" id="ARBA00050532"/>
    </source>
</evidence>
<evidence type="ECO:0000256" key="3">
    <source>
        <dbReference type="ARBA" id="ARBA00004867"/>
    </source>
</evidence>
<comment type="cofactor">
    <cofactor evidence="1">
        <name>Co(2+)</name>
        <dbReference type="ChEBI" id="CHEBI:48828"/>
    </cofactor>
</comment>
<organism evidence="17 18">
    <name type="scientific">Dillenia turbinata</name>
    <dbReference type="NCBI Taxonomy" id="194707"/>
    <lineage>
        <taxon>Eukaryota</taxon>
        <taxon>Viridiplantae</taxon>
        <taxon>Streptophyta</taxon>
        <taxon>Embryophyta</taxon>
        <taxon>Tracheophyta</taxon>
        <taxon>Spermatophyta</taxon>
        <taxon>Magnoliopsida</taxon>
        <taxon>eudicotyledons</taxon>
        <taxon>Gunneridae</taxon>
        <taxon>Pentapetalae</taxon>
        <taxon>Dilleniales</taxon>
        <taxon>Dilleniaceae</taxon>
        <taxon>Dillenia</taxon>
    </lineage>
</organism>
<evidence type="ECO:0000256" key="11">
    <source>
        <dbReference type="ARBA" id="ARBA00022801"/>
    </source>
</evidence>
<dbReference type="GO" id="GO:0046872">
    <property type="term" value="F:metal ion binding"/>
    <property type="evidence" value="ECO:0007669"/>
    <property type="project" value="UniProtKB-KW"/>
</dbReference>
<keyword evidence="18" id="KW-1185">Reference proteome</keyword>
<feature type="domain" description="Peptidase M20 dimerisation" evidence="16">
    <location>
        <begin position="205"/>
        <end position="312"/>
    </location>
</feature>
<evidence type="ECO:0000313" key="18">
    <source>
        <dbReference type="Proteomes" id="UP001370490"/>
    </source>
</evidence>
<keyword evidence="12" id="KW-0862">Zinc</keyword>
<evidence type="ECO:0000256" key="13">
    <source>
        <dbReference type="ARBA" id="ARBA00023285"/>
    </source>
</evidence>
<gene>
    <name evidence="17" type="ORF">RJ641_000903</name>
</gene>
<dbReference type="PANTHER" id="PTHR43808:SF3">
    <property type="entry name" value="ACETYLORNITHINE DEACETYLASE"/>
    <property type="match status" value="1"/>
</dbReference>
<dbReference type="AlphaFoldDB" id="A0AAN8ZW79"/>
<evidence type="ECO:0000256" key="1">
    <source>
        <dbReference type="ARBA" id="ARBA00001941"/>
    </source>
</evidence>
<dbReference type="FunFam" id="3.40.630.10:FF:000119">
    <property type="entry name" value="Acetylornithine deacetylase, putative"/>
    <property type="match status" value="1"/>
</dbReference>